<keyword evidence="2" id="KW-0449">Lipoprotein</keyword>
<evidence type="ECO:0000256" key="1">
    <source>
        <dbReference type="ARBA" id="ARBA00022729"/>
    </source>
</evidence>
<dbReference type="PRINTS" id="PR01805">
    <property type="entry name" value="VACJLIPOPROT"/>
</dbReference>
<dbReference type="GO" id="GO:0016020">
    <property type="term" value="C:membrane"/>
    <property type="evidence" value="ECO:0007669"/>
    <property type="project" value="InterPro"/>
</dbReference>
<proteinExistence type="predicted"/>
<organism evidence="2">
    <name type="scientific">hydrothermal vent metagenome</name>
    <dbReference type="NCBI Taxonomy" id="652676"/>
    <lineage>
        <taxon>unclassified sequences</taxon>
        <taxon>metagenomes</taxon>
        <taxon>ecological metagenomes</taxon>
    </lineage>
</organism>
<keyword evidence="1" id="KW-0732">Signal</keyword>
<dbReference type="GO" id="GO:0120010">
    <property type="term" value="P:intermembrane phospholipid transfer"/>
    <property type="evidence" value="ECO:0007669"/>
    <property type="project" value="TreeGrafter"/>
</dbReference>
<name>A0A1W1CNN4_9ZZZZ</name>
<dbReference type="EMBL" id="FPHE01000161">
    <property type="protein sequence ID" value="SFV67426.1"/>
    <property type="molecule type" value="Genomic_DNA"/>
</dbReference>
<sequence length="244" mass="28140">MSGCSQKSNSVVKEREKISIIQQDSFEDEFDSEFENIKDVSDPLMGYNRFMTSVNDKLYIYAYNPISKGYTFVVPEIGRVGLSNFFNNLKFPINFINNLLQLKFDHGIKELARFMMNSTVGLLGFIDVASYAGIESYEEDFGQTLGHYGVGSGFYIVLPFFGPSNLRDTLSFGFDMYASPVSYSSWPYQVPRSFEEAVVMQSGYYINKNSLHLGEYESLKKDALDYYLFFRDAYEQKRDREIEE</sequence>
<dbReference type="Pfam" id="PF04333">
    <property type="entry name" value="MlaA"/>
    <property type="match status" value="1"/>
</dbReference>
<gene>
    <name evidence="2" type="ORF">MNB_SV-12-533</name>
</gene>
<reference evidence="2" key="1">
    <citation type="submission" date="2016-10" db="EMBL/GenBank/DDBJ databases">
        <authorList>
            <person name="de Groot N.N."/>
        </authorList>
    </citation>
    <scope>NUCLEOTIDE SEQUENCE</scope>
</reference>
<dbReference type="PANTHER" id="PTHR30035:SF3">
    <property type="entry name" value="INTERMEMBRANE PHOSPHOLIPID TRANSPORT SYSTEM LIPOPROTEIN MLAA"/>
    <property type="match status" value="1"/>
</dbReference>
<dbReference type="AlphaFoldDB" id="A0A1W1CNN4"/>
<evidence type="ECO:0000313" key="2">
    <source>
        <dbReference type="EMBL" id="SFV67426.1"/>
    </source>
</evidence>
<dbReference type="InterPro" id="IPR007428">
    <property type="entry name" value="MlaA"/>
</dbReference>
<accession>A0A1W1CNN4</accession>
<dbReference type="PANTHER" id="PTHR30035">
    <property type="entry name" value="LIPOPROTEIN VACJ-RELATED"/>
    <property type="match status" value="1"/>
</dbReference>
<protein>
    <submittedName>
        <fullName evidence="2">VacJ lipoprotein</fullName>
    </submittedName>
</protein>